<evidence type="ECO:0000313" key="2">
    <source>
        <dbReference type="WBParaSite" id="maker-E.canG7_contigs_1564-snap-gene-0.0-mRNA-1"/>
    </source>
</evidence>
<dbReference type="AlphaFoldDB" id="A0A915EW68"/>
<protein>
    <submittedName>
        <fullName evidence="2">Uncharacterized protein</fullName>
    </submittedName>
</protein>
<reference evidence="2" key="1">
    <citation type="submission" date="2022-11" db="UniProtKB">
        <authorList>
            <consortium name="WormBaseParasite"/>
        </authorList>
    </citation>
    <scope>IDENTIFICATION</scope>
</reference>
<keyword evidence="1" id="KW-1185">Reference proteome</keyword>
<proteinExistence type="predicted"/>
<evidence type="ECO:0000313" key="1">
    <source>
        <dbReference type="Proteomes" id="UP000887562"/>
    </source>
</evidence>
<sequence>MIIRLNTLDCHKMNFFGRVSSTQILEFMKKSRQINRNRFDEECSFRVKSISLLPQLRVDSTPTPTTIEIPNRQKII</sequence>
<dbReference type="Proteomes" id="UP000887562">
    <property type="component" value="Unplaced"/>
</dbReference>
<organism evidence="1 2">
    <name type="scientific">Echinococcus canadensis</name>
    <dbReference type="NCBI Taxonomy" id="519352"/>
    <lineage>
        <taxon>Eukaryota</taxon>
        <taxon>Metazoa</taxon>
        <taxon>Spiralia</taxon>
        <taxon>Lophotrochozoa</taxon>
        <taxon>Platyhelminthes</taxon>
        <taxon>Cestoda</taxon>
        <taxon>Eucestoda</taxon>
        <taxon>Cyclophyllidea</taxon>
        <taxon>Taeniidae</taxon>
        <taxon>Echinococcus</taxon>
        <taxon>Echinococcus canadensis group</taxon>
    </lineage>
</organism>
<dbReference type="WBParaSite" id="maker-E.canG7_contigs_1564-snap-gene-0.0-mRNA-1">
    <property type="protein sequence ID" value="maker-E.canG7_contigs_1564-snap-gene-0.0-mRNA-1"/>
    <property type="gene ID" value="EcG7_09791"/>
</dbReference>
<accession>A0A915EW68</accession>
<name>A0A915EW68_9CEST</name>